<keyword evidence="1" id="KW-1133">Transmembrane helix</keyword>
<sequence>MAAAQVFVRADGSVETCIQNVEPEHFGPILAALRRIQDVLLGASLSSRHRPRPRERGAIDTILLASTVQIAGFAAAAYINTNPWIDVLLTVGGEAIAIAASRYAISKL</sequence>
<dbReference type="Proteomes" id="UP000366945">
    <property type="component" value="Unassembled WGS sequence"/>
</dbReference>
<accession>A0A5E4WUM6</accession>
<evidence type="ECO:0000313" key="2">
    <source>
        <dbReference type="EMBL" id="VVE28548.1"/>
    </source>
</evidence>
<keyword evidence="1" id="KW-0472">Membrane</keyword>
<proteinExistence type="predicted"/>
<feature type="transmembrane region" description="Helical" evidence="1">
    <location>
        <begin position="58"/>
        <end position="79"/>
    </location>
</feature>
<protein>
    <submittedName>
        <fullName evidence="2">Uncharacterized protein</fullName>
    </submittedName>
</protein>
<reference evidence="2 3" key="1">
    <citation type="submission" date="2019-08" db="EMBL/GenBank/DDBJ databases">
        <authorList>
            <person name="Peeters C."/>
        </authorList>
    </citation>
    <scope>NUCLEOTIDE SEQUENCE [LARGE SCALE GENOMIC DNA]</scope>
    <source>
        <strain evidence="2 3">LMG 31114</strain>
    </source>
</reference>
<dbReference type="AlphaFoldDB" id="A0A5E4WUM6"/>
<dbReference type="EMBL" id="CABPSK010000003">
    <property type="protein sequence ID" value="VVE28548.1"/>
    <property type="molecule type" value="Genomic_DNA"/>
</dbReference>
<feature type="transmembrane region" description="Helical" evidence="1">
    <location>
        <begin position="85"/>
        <end position="105"/>
    </location>
</feature>
<name>A0A5E4WUM6_9BURK</name>
<organism evidence="2 3">
    <name type="scientific">Pandoraea pneumonica</name>
    <dbReference type="NCBI Taxonomy" id="2508299"/>
    <lineage>
        <taxon>Bacteria</taxon>
        <taxon>Pseudomonadati</taxon>
        <taxon>Pseudomonadota</taxon>
        <taxon>Betaproteobacteria</taxon>
        <taxon>Burkholderiales</taxon>
        <taxon>Burkholderiaceae</taxon>
        <taxon>Pandoraea</taxon>
    </lineage>
</organism>
<evidence type="ECO:0000313" key="3">
    <source>
        <dbReference type="Proteomes" id="UP000366945"/>
    </source>
</evidence>
<keyword evidence="3" id="KW-1185">Reference proteome</keyword>
<evidence type="ECO:0000256" key="1">
    <source>
        <dbReference type="SAM" id="Phobius"/>
    </source>
</evidence>
<keyword evidence="1" id="KW-0812">Transmembrane</keyword>
<gene>
    <name evidence="2" type="ORF">PPN31114_03530</name>
</gene>